<keyword evidence="3" id="KW-1185">Reference proteome</keyword>
<gene>
    <name evidence="2" type="ORF">Q2T77_34345</name>
</gene>
<keyword evidence="1" id="KW-1133">Transmembrane helix</keyword>
<protein>
    <recommendedName>
        <fullName evidence="4">Transmembrane protein</fullName>
    </recommendedName>
</protein>
<evidence type="ECO:0000313" key="3">
    <source>
        <dbReference type="Proteomes" id="UP001169027"/>
    </source>
</evidence>
<sequence length="62" mass="6563">MSNAAMTAKPLAMVPPEACVIVGGCNGLHCIPAAQQAEYYRAQKYVALLGLVCLPVLVYLLN</sequence>
<evidence type="ECO:0000313" key="2">
    <source>
        <dbReference type="EMBL" id="MDO1537345.1"/>
    </source>
</evidence>
<feature type="transmembrane region" description="Helical" evidence="1">
    <location>
        <begin position="45"/>
        <end position="61"/>
    </location>
</feature>
<dbReference type="EMBL" id="JAUKVY010000039">
    <property type="protein sequence ID" value="MDO1537345.1"/>
    <property type="molecule type" value="Genomic_DNA"/>
</dbReference>
<dbReference type="RefSeq" id="WP_286537392.1">
    <property type="nucleotide sequence ID" value="NZ_JAUJZH010000039.1"/>
</dbReference>
<proteinExistence type="predicted"/>
<dbReference type="Proteomes" id="UP001169027">
    <property type="component" value="Unassembled WGS sequence"/>
</dbReference>
<comment type="caution">
    <text evidence="2">The sequence shown here is derived from an EMBL/GenBank/DDBJ whole genome shotgun (WGS) entry which is preliminary data.</text>
</comment>
<accession>A0ABT8SF21</accession>
<evidence type="ECO:0000256" key="1">
    <source>
        <dbReference type="SAM" id="Phobius"/>
    </source>
</evidence>
<keyword evidence="1" id="KW-0812">Transmembrane</keyword>
<keyword evidence="1" id="KW-0472">Membrane</keyword>
<organism evidence="2 3">
    <name type="scientific">Variovorax ginsengisoli</name>
    <dbReference type="NCBI Taxonomy" id="363844"/>
    <lineage>
        <taxon>Bacteria</taxon>
        <taxon>Pseudomonadati</taxon>
        <taxon>Pseudomonadota</taxon>
        <taxon>Betaproteobacteria</taxon>
        <taxon>Burkholderiales</taxon>
        <taxon>Comamonadaceae</taxon>
        <taxon>Variovorax</taxon>
    </lineage>
</organism>
<reference evidence="2" key="1">
    <citation type="submission" date="2023-06" db="EMBL/GenBank/DDBJ databases">
        <authorList>
            <person name="Jiang Y."/>
            <person name="Liu Q."/>
        </authorList>
    </citation>
    <scope>NUCLEOTIDE SEQUENCE</scope>
    <source>
        <strain evidence="2">CGMCC 1.12090</strain>
    </source>
</reference>
<name>A0ABT8SF21_9BURK</name>
<evidence type="ECO:0008006" key="4">
    <source>
        <dbReference type="Google" id="ProtNLM"/>
    </source>
</evidence>